<evidence type="ECO:0000313" key="3">
    <source>
        <dbReference type="Proteomes" id="UP000799770"/>
    </source>
</evidence>
<dbReference type="EMBL" id="ML977326">
    <property type="protein sequence ID" value="KAF2114128.1"/>
    <property type="molecule type" value="Genomic_DNA"/>
</dbReference>
<keyword evidence="1" id="KW-1133">Transmembrane helix</keyword>
<accession>A0A6A5Z6V7</accession>
<evidence type="ECO:0000256" key="1">
    <source>
        <dbReference type="SAM" id="Phobius"/>
    </source>
</evidence>
<organism evidence="2 3">
    <name type="scientific">Lophiotrema nucula</name>
    <dbReference type="NCBI Taxonomy" id="690887"/>
    <lineage>
        <taxon>Eukaryota</taxon>
        <taxon>Fungi</taxon>
        <taxon>Dikarya</taxon>
        <taxon>Ascomycota</taxon>
        <taxon>Pezizomycotina</taxon>
        <taxon>Dothideomycetes</taxon>
        <taxon>Pleosporomycetidae</taxon>
        <taxon>Pleosporales</taxon>
        <taxon>Lophiotremataceae</taxon>
        <taxon>Lophiotrema</taxon>
    </lineage>
</organism>
<protein>
    <submittedName>
        <fullName evidence="2">Uncharacterized protein</fullName>
    </submittedName>
</protein>
<proteinExistence type="predicted"/>
<evidence type="ECO:0000313" key="2">
    <source>
        <dbReference type="EMBL" id="KAF2114128.1"/>
    </source>
</evidence>
<keyword evidence="1" id="KW-0472">Membrane</keyword>
<keyword evidence="1" id="KW-0812">Transmembrane</keyword>
<dbReference type="Proteomes" id="UP000799770">
    <property type="component" value="Unassembled WGS sequence"/>
</dbReference>
<keyword evidence="3" id="KW-1185">Reference proteome</keyword>
<gene>
    <name evidence="2" type="ORF">BDV96DRAFT_577630</name>
</gene>
<feature type="transmembrane region" description="Helical" evidence="1">
    <location>
        <begin position="90"/>
        <end position="117"/>
    </location>
</feature>
<reference evidence="2" key="1">
    <citation type="journal article" date="2020" name="Stud. Mycol.">
        <title>101 Dothideomycetes genomes: a test case for predicting lifestyles and emergence of pathogens.</title>
        <authorList>
            <person name="Haridas S."/>
            <person name="Albert R."/>
            <person name="Binder M."/>
            <person name="Bloem J."/>
            <person name="Labutti K."/>
            <person name="Salamov A."/>
            <person name="Andreopoulos B."/>
            <person name="Baker S."/>
            <person name="Barry K."/>
            <person name="Bills G."/>
            <person name="Bluhm B."/>
            <person name="Cannon C."/>
            <person name="Castanera R."/>
            <person name="Culley D."/>
            <person name="Daum C."/>
            <person name="Ezra D."/>
            <person name="Gonzalez J."/>
            <person name="Henrissat B."/>
            <person name="Kuo A."/>
            <person name="Liang C."/>
            <person name="Lipzen A."/>
            <person name="Lutzoni F."/>
            <person name="Magnuson J."/>
            <person name="Mondo S."/>
            <person name="Nolan M."/>
            <person name="Ohm R."/>
            <person name="Pangilinan J."/>
            <person name="Park H.-J."/>
            <person name="Ramirez L."/>
            <person name="Alfaro M."/>
            <person name="Sun H."/>
            <person name="Tritt A."/>
            <person name="Yoshinaga Y."/>
            <person name="Zwiers L.-H."/>
            <person name="Turgeon B."/>
            <person name="Goodwin S."/>
            <person name="Spatafora J."/>
            <person name="Crous P."/>
            <person name="Grigoriev I."/>
        </authorList>
    </citation>
    <scope>NUCLEOTIDE SEQUENCE</scope>
    <source>
        <strain evidence="2">CBS 627.86</strain>
    </source>
</reference>
<name>A0A6A5Z6V7_9PLEO</name>
<sequence>MQQVSPLSVRYSQSMFQHGWGSTLVSTRSLLPVSPFHLTSLLDIDFHTQQKPMGFIHSALAFDTHCPQVMYLLRRLSPAIKPDRTTYKLIAEWCVSFCSISCNGSLIVLCGSLLLIMS</sequence>
<dbReference type="AlphaFoldDB" id="A0A6A5Z6V7"/>